<dbReference type="Proteomes" id="UP000308730">
    <property type="component" value="Unassembled WGS sequence"/>
</dbReference>
<dbReference type="Pfam" id="PF12821">
    <property type="entry name" value="ThrE_2"/>
    <property type="match status" value="1"/>
</dbReference>
<feature type="coiled-coil region" evidence="6">
    <location>
        <begin position="236"/>
        <end position="263"/>
    </location>
</feature>
<feature type="transmembrane region" description="Helical" evidence="8">
    <location>
        <begin position="421"/>
        <end position="442"/>
    </location>
</feature>
<protein>
    <recommendedName>
        <fullName evidence="13">Threonine/serine exporter-like N-terminal domain-containing protein</fullName>
    </recommendedName>
</protein>
<keyword evidence="12" id="KW-1185">Reference proteome</keyword>
<evidence type="ECO:0008006" key="13">
    <source>
        <dbReference type="Google" id="ProtNLM"/>
    </source>
</evidence>
<feature type="transmembrane region" description="Helical" evidence="8">
    <location>
        <begin position="609"/>
        <end position="628"/>
    </location>
</feature>
<accession>A0A4S4N5L7</accession>
<feature type="transmembrane region" description="Helical" evidence="8">
    <location>
        <begin position="634"/>
        <end position="651"/>
    </location>
</feature>
<evidence type="ECO:0000256" key="4">
    <source>
        <dbReference type="ARBA" id="ARBA00023136"/>
    </source>
</evidence>
<evidence type="ECO:0000256" key="5">
    <source>
        <dbReference type="ARBA" id="ARBA00034125"/>
    </source>
</evidence>
<evidence type="ECO:0000256" key="6">
    <source>
        <dbReference type="SAM" id="Coils"/>
    </source>
</evidence>
<feature type="domain" description="Threonine/Serine exporter ThrE" evidence="10">
    <location>
        <begin position="598"/>
        <end position="717"/>
    </location>
</feature>
<keyword evidence="3 8" id="KW-1133">Transmembrane helix</keyword>
<feature type="domain" description="Threonine/serine exporter-like N-terminal" evidence="9">
    <location>
        <begin position="265"/>
        <end position="507"/>
    </location>
</feature>
<dbReference type="PANTHER" id="PTHR31082">
    <property type="entry name" value="PHEROMONE-REGULATED MEMBRANE PROTEIN 10"/>
    <property type="match status" value="1"/>
</dbReference>
<feature type="transmembrane region" description="Helical" evidence="8">
    <location>
        <begin position="372"/>
        <end position="400"/>
    </location>
</feature>
<keyword evidence="4 8" id="KW-0472">Membrane</keyword>
<comment type="subcellular location">
    <subcellularLocation>
        <location evidence="1">Membrane</location>
        <topology evidence="1">Multi-pass membrane protein</topology>
    </subcellularLocation>
</comment>
<evidence type="ECO:0000256" key="3">
    <source>
        <dbReference type="ARBA" id="ARBA00022989"/>
    </source>
</evidence>
<name>A0A4S4N5L7_9APHY</name>
<evidence type="ECO:0000256" key="1">
    <source>
        <dbReference type="ARBA" id="ARBA00004141"/>
    </source>
</evidence>
<feature type="transmembrane region" description="Helical" evidence="8">
    <location>
        <begin position="487"/>
        <end position="511"/>
    </location>
</feature>
<dbReference type="PANTHER" id="PTHR31082:SF4">
    <property type="entry name" value="PHEROMONE-REGULATED MEMBRANE PROTEIN 10"/>
    <property type="match status" value="1"/>
</dbReference>
<evidence type="ECO:0000259" key="9">
    <source>
        <dbReference type="Pfam" id="PF06738"/>
    </source>
</evidence>
<feature type="transmembrane region" description="Helical" evidence="8">
    <location>
        <begin position="578"/>
        <end position="597"/>
    </location>
</feature>
<sequence length="733" mass="81257">MASFQEHSLFMHLYRAVGIVMGIREAMWEELLEIVRTDRESLRIHGWEGDDFVDGNARPKFDALFERYRGDMHVRLSLWHSLTLHGWPYPHREPLSKAELVEEERLRREILEARKLATEEDEVVWTNPFGDTGMNPSREDSGASDGTSYFNFNPITVHRASGPDIRRVSEVERAREASDATLAAPTGSSDDFKDITGELQPSKRPGIMQRVSSIASQLSIVSDSSVVIRGPSLAGAKNYREKLDRVRERNRRVVENSVEYEERQDFVVWLAKALLSFGAPSHRIESQLNAAAEILQLNVGFVHLPNLILITFLVSDTHTYQTRFVRAGGRISLSSLHKLHLVYREVLRDKLSARTGSRRIRQILYSRPPYPVWLRCLFAFICASIICTTAFGGSFLDMFISGLSSSTLQFLGLRAASKSSIYANVYEISVAIIVSFIARALGTLRSGLFCYSSISSAGVVLILPGFTILISALELTSKNILCGSVRMVYSIIYTLFLGFSLTIGSDLYLVINKHARTNMAIATYAESQIAHGGVLANNDTTPFGPLIGTFEFVNLGVGGNVYKGCYRNPHWPWYQMPFPWWTLLFLVPTYSICSSLANLQQWDSIQLPIMVLFSCLAYAANRGANQLISNRGDIVSAFGALVIGLCGNVYSRVVGGTAFTSMVTGVLFLVPSAIGNGGGLIESYATSSQEYSSGFSLGVRMIQVAIGVTVGLFIAQIFVYALGRRKNAAHFAF</sequence>
<dbReference type="InterPro" id="IPR010619">
    <property type="entry name" value="ThrE-like_N"/>
</dbReference>
<evidence type="ECO:0000256" key="8">
    <source>
        <dbReference type="SAM" id="Phobius"/>
    </source>
</evidence>
<dbReference type="AlphaFoldDB" id="A0A4S4N5L7"/>
<reference evidence="11 12" key="1">
    <citation type="submission" date="2019-02" db="EMBL/GenBank/DDBJ databases">
        <title>Genome sequencing of the rare red list fungi Antrodiella citrinella (Flaviporus citrinellus).</title>
        <authorList>
            <person name="Buettner E."/>
            <person name="Kellner H."/>
        </authorList>
    </citation>
    <scope>NUCLEOTIDE SEQUENCE [LARGE SCALE GENOMIC DNA]</scope>
    <source>
        <strain evidence="11 12">DSM 108506</strain>
    </source>
</reference>
<evidence type="ECO:0000313" key="11">
    <source>
        <dbReference type="EMBL" id="THH33467.1"/>
    </source>
</evidence>
<evidence type="ECO:0000256" key="7">
    <source>
        <dbReference type="SAM" id="MobiDB-lite"/>
    </source>
</evidence>
<comment type="caution">
    <text evidence="11">The sequence shown here is derived from an EMBL/GenBank/DDBJ whole genome shotgun (WGS) entry which is preliminary data.</text>
</comment>
<dbReference type="OrthoDB" id="413008at2759"/>
<keyword evidence="6" id="KW-0175">Coiled coil</keyword>
<organism evidence="11 12">
    <name type="scientific">Antrodiella citrinella</name>
    <dbReference type="NCBI Taxonomy" id="2447956"/>
    <lineage>
        <taxon>Eukaryota</taxon>
        <taxon>Fungi</taxon>
        <taxon>Dikarya</taxon>
        <taxon>Basidiomycota</taxon>
        <taxon>Agaricomycotina</taxon>
        <taxon>Agaricomycetes</taxon>
        <taxon>Polyporales</taxon>
        <taxon>Steccherinaceae</taxon>
        <taxon>Antrodiella</taxon>
    </lineage>
</organism>
<feature type="transmembrane region" description="Helical" evidence="8">
    <location>
        <begin position="701"/>
        <end position="723"/>
    </location>
</feature>
<gene>
    <name evidence="11" type="ORF">EUX98_g729</name>
</gene>
<evidence type="ECO:0000256" key="2">
    <source>
        <dbReference type="ARBA" id="ARBA00022692"/>
    </source>
</evidence>
<evidence type="ECO:0000259" key="10">
    <source>
        <dbReference type="Pfam" id="PF12821"/>
    </source>
</evidence>
<feature type="region of interest" description="Disordered" evidence="7">
    <location>
        <begin position="126"/>
        <end position="145"/>
    </location>
</feature>
<comment type="similarity">
    <text evidence="5">Belongs to the ThrE exporter (TC 2.A.79) family.</text>
</comment>
<proteinExistence type="inferred from homology"/>
<dbReference type="InterPro" id="IPR024528">
    <property type="entry name" value="ThrE_2"/>
</dbReference>
<feature type="transmembrane region" description="Helical" evidence="8">
    <location>
        <begin position="454"/>
        <end position="475"/>
    </location>
</feature>
<evidence type="ECO:0000313" key="12">
    <source>
        <dbReference type="Proteomes" id="UP000308730"/>
    </source>
</evidence>
<dbReference type="EMBL" id="SGPM01000006">
    <property type="protein sequence ID" value="THH33467.1"/>
    <property type="molecule type" value="Genomic_DNA"/>
</dbReference>
<dbReference type="GO" id="GO:0022857">
    <property type="term" value="F:transmembrane transporter activity"/>
    <property type="evidence" value="ECO:0007669"/>
    <property type="project" value="InterPro"/>
</dbReference>
<keyword evidence="2 8" id="KW-0812">Transmembrane</keyword>
<dbReference type="Pfam" id="PF06738">
    <property type="entry name" value="ThrE"/>
    <property type="match status" value="1"/>
</dbReference>
<dbReference type="InterPro" id="IPR051361">
    <property type="entry name" value="ThrE/Ser_Exporter"/>
</dbReference>